<dbReference type="PANTHER" id="PTHR24173">
    <property type="entry name" value="ANKYRIN REPEAT CONTAINING"/>
    <property type="match status" value="1"/>
</dbReference>
<dbReference type="EMBL" id="KN839847">
    <property type="protein sequence ID" value="KIJ64236.1"/>
    <property type="molecule type" value="Genomic_DNA"/>
</dbReference>
<feature type="domain" description="MYND-type" evidence="8">
    <location>
        <begin position="221"/>
        <end position="259"/>
    </location>
</feature>
<evidence type="ECO:0000256" key="5">
    <source>
        <dbReference type="ARBA" id="ARBA00023043"/>
    </source>
</evidence>
<keyword evidence="2" id="KW-0677">Repeat</keyword>
<sequence length="402" mass="43934">MCKIMEQPGFISIKMGSEALRKMLQVEFRKLDVNQLRPFARACFLGDINIVSKAVLDGTAPDLTGTETPFKLGYNTLTVLGVQRVTADVPDTLKHMDVLKCLLRSNASLDVPDVIGHTALHHACTSPHPHFEAAKVLLENGANVNAQNRYGELPVILPMTGGDVKLTTLLLERGADLDIPDANGDTPSKLAVLFGPQISAVAQRWGRKKTGETAPWEKRQCENCKAKANGLMRCARCRVVRYCSTECQRAHWKAHKPQCQSFSTATTVTLKPELREVPVLGSVSELTREYLGVATPNSRAKPAPGLRPISLASRNMVIKVQLPIESYASLAPSASGELLVYTKKRDFLCTVPRLGNEKAWDAIAQKIRSAGVRGVKAYFAAELKSPSELVVKIADVLAEQPF</sequence>
<dbReference type="AlphaFoldDB" id="A0A0C9WEV0"/>
<evidence type="ECO:0000259" key="8">
    <source>
        <dbReference type="PROSITE" id="PS50865"/>
    </source>
</evidence>
<organism evidence="9 10">
    <name type="scientific">Hydnomerulius pinastri MD-312</name>
    <dbReference type="NCBI Taxonomy" id="994086"/>
    <lineage>
        <taxon>Eukaryota</taxon>
        <taxon>Fungi</taxon>
        <taxon>Dikarya</taxon>
        <taxon>Basidiomycota</taxon>
        <taxon>Agaricomycotina</taxon>
        <taxon>Agaricomycetes</taxon>
        <taxon>Agaricomycetidae</taxon>
        <taxon>Boletales</taxon>
        <taxon>Boletales incertae sedis</taxon>
        <taxon>Leucogyrophana</taxon>
    </lineage>
</organism>
<keyword evidence="4" id="KW-0862">Zinc</keyword>
<dbReference type="InterPro" id="IPR002893">
    <property type="entry name" value="Znf_MYND"/>
</dbReference>
<dbReference type="Pfam" id="PF01753">
    <property type="entry name" value="zf-MYND"/>
    <property type="match status" value="1"/>
</dbReference>
<dbReference type="SUPFAM" id="SSF144232">
    <property type="entry name" value="HIT/MYND zinc finger-like"/>
    <property type="match status" value="1"/>
</dbReference>
<dbReference type="PROSITE" id="PS01360">
    <property type="entry name" value="ZF_MYND_1"/>
    <property type="match status" value="1"/>
</dbReference>
<reference evidence="9 10" key="1">
    <citation type="submission" date="2014-04" db="EMBL/GenBank/DDBJ databases">
        <title>Evolutionary Origins and Diversification of the Mycorrhizal Mutualists.</title>
        <authorList>
            <consortium name="DOE Joint Genome Institute"/>
            <consortium name="Mycorrhizal Genomics Consortium"/>
            <person name="Kohler A."/>
            <person name="Kuo A."/>
            <person name="Nagy L.G."/>
            <person name="Floudas D."/>
            <person name="Copeland A."/>
            <person name="Barry K.W."/>
            <person name="Cichocki N."/>
            <person name="Veneault-Fourrey C."/>
            <person name="LaButti K."/>
            <person name="Lindquist E.A."/>
            <person name="Lipzen A."/>
            <person name="Lundell T."/>
            <person name="Morin E."/>
            <person name="Murat C."/>
            <person name="Riley R."/>
            <person name="Ohm R."/>
            <person name="Sun H."/>
            <person name="Tunlid A."/>
            <person name="Henrissat B."/>
            <person name="Grigoriev I.V."/>
            <person name="Hibbett D.S."/>
            <person name="Martin F."/>
        </authorList>
    </citation>
    <scope>NUCLEOTIDE SEQUENCE [LARGE SCALE GENOMIC DNA]</scope>
    <source>
        <strain evidence="9 10">MD-312</strain>
    </source>
</reference>
<dbReference type="PROSITE" id="PS50865">
    <property type="entry name" value="ZF_MYND_2"/>
    <property type="match status" value="1"/>
</dbReference>
<evidence type="ECO:0000256" key="4">
    <source>
        <dbReference type="ARBA" id="ARBA00022833"/>
    </source>
</evidence>
<keyword evidence="1" id="KW-0479">Metal-binding</keyword>
<proteinExistence type="predicted"/>
<dbReference type="GO" id="GO:0008270">
    <property type="term" value="F:zinc ion binding"/>
    <property type="evidence" value="ECO:0007669"/>
    <property type="project" value="UniProtKB-KW"/>
</dbReference>
<dbReference type="InterPro" id="IPR036770">
    <property type="entry name" value="Ankyrin_rpt-contain_sf"/>
</dbReference>
<accession>A0A0C9WEV0</accession>
<evidence type="ECO:0000256" key="7">
    <source>
        <dbReference type="PROSITE-ProRule" id="PRU00134"/>
    </source>
</evidence>
<evidence type="ECO:0000256" key="6">
    <source>
        <dbReference type="PROSITE-ProRule" id="PRU00023"/>
    </source>
</evidence>
<evidence type="ECO:0000256" key="3">
    <source>
        <dbReference type="ARBA" id="ARBA00022771"/>
    </source>
</evidence>
<keyword evidence="5 6" id="KW-0040">ANK repeat</keyword>
<protein>
    <recommendedName>
        <fullName evidence="8">MYND-type domain-containing protein</fullName>
    </recommendedName>
</protein>
<evidence type="ECO:0000256" key="2">
    <source>
        <dbReference type="ARBA" id="ARBA00022737"/>
    </source>
</evidence>
<keyword evidence="3 7" id="KW-0863">Zinc-finger</keyword>
<dbReference type="PROSITE" id="PS50297">
    <property type="entry name" value="ANK_REP_REGION"/>
    <property type="match status" value="1"/>
</dbReference>
<evidence type="ECO:0000256" key="1">
    <source>
        <dbReference type="ARBA" id="ARBA00022723"/>
    </source>
</evidence>
<dbReference type="PROSITE" id="PS50088">
    <property type="entry name" value="ANK_REPEAT"/>
    <property type="match status" value="2"/>
</dbReference>
<dbReference type="HOGENOM" id="CLU_053726_0_0_1"/>
<gene>
    <name evidence="9" type="ORF">HYDPIDRAFT_90918</name>
</gene>
<dbReference type="Gene3D" id="1.25.40.20">
    <property type="entry name" value="Ankyrin repeat-containing domain"/>
    <property type="match status" value="1"/>
</dbReference>
<evidence type="ECO:0000313" key="9">
    <source>
        <dbReference type="EMBL" id="KIJ64236.1"/>
    </source>
</evidence>
<dbReference type="PANTHER" id="PTHR24173:SF74">
    <property type="entry name" value="ANKYRIN REPEAT DOMAIN-CONTAINING PROTEIN 16"/>
    <property type="match status" value="1"/>
</dbReference>
<feature type="repeat" description="ANK" evidence="6">
    <location>
        <begin position="115"/>
        <end position="149"/>
    </location>
</feature>
<feature type="repeat" description="ANK" evidence="6">
    <location>
        <begin position="150"/>
        <end position="182"/>
    </location>
</feature>
<dbReference type="Pfam" id="PF12796">
    <property type="entry name" value="Ank_2"/>
    <property type="match status" value="1"/>
</dbReference>
<dbReference type="SMART" id="SM00248">
    <property type="entry name" value="ANK"/>
    <property type="match status" value="3"/>
</dbReference>
<dbReference type="Gene3D" id="6.10.140.2220">
    <property type="match status" value="1"/>
</dbReference>
<dbReference type="InterPro" id="IPR002110">
    <property type="entry name" value="Ankyrin_rpt"/>
</dbReference>
<dbReference type="OrthoDB" id="194358at2759"/>
<name>A0A0C9WEV0_9AGAM</name>
<evidence type="ECO:0000313" key="10">
    <source>
        <dbReference type="Proteomes" id="UP000053820"/>
    </source>
</evidence>
<keyword evidence="10" id="KW-1185">Reference proteome</keyword>
<dbReference type="Proteomes" id="UP000053820">
    <property type="component" value="Unassembled WGS sequence"/>
</dbReference>
<dbReference type="SUPFAM" id="SSF48403">
    <property type="entry name" value="Ankyrin repeat"/>
    <property type="match status" value="1"/>
</dbReference>